<accession>A0A3N2D9H3</accession>
<proteinExistence type="predicted"/>
<reference evidence="1 2" key="1">
    <citation type="submission" date="2018-11" db="EMBL/GenBank/DDBJ databases">
        <title>Sequencing the genomes of 1000 actinobacteria strains.</title>
        <authorList>
            <person name="Klenk H.-P."/>
        </authorList>
    </citation>
    <scope>NUCLEOTIDE SEQUENCE [LARGE SCALE GENOMIC DNA]</scope>
    <source>
        <strain evidence="1 2">DSM 13521</strain>
    </source>
</reference>
<evidence type="ECO:0000313" key="2">
    <source>
        <dbReference type="Proteomes" id="UP000275356"/>
    </source>
</evidence>
<name>A0A3N2D9H3_9MICO</name>
<protein>
    <submittedName>
        <fullName evidence="1">Uncharacterized protein</fullName>
    </submittedName>
</protein>
<comment type="caution">
    <text evidence="1">The sequence shown here is derived from an EMBL/GenBank/DDBJ whole genome shotgun (WGS) entry which is preliminary data.</text>
</comment>
<evidence type="ECO:0000313" key="1">
    <source>
        <dbReference type="EMBL" id="ROR96429.1"/>
    </source>
</evidence>
<dbReference type="EMBL" id="RKHQ01000001">
    <property type="protein sequence ID" value="ROR96429.1"/>
    <property type="molecule type" value="Genomic_DNA"/>
</dbReference>
<dbReference type="AlphaFoldDB" id="A0A3N2D9H3"/>
<gene>
    <name evidence="1" type="ORF">EDD28_1013</name>
</gene>
<dbReference type="RefSeq" id="WP_123738611.1">
    <property type="nucleotide sequence ID" value="NZ_RKHQ01000001.1"/>
</dbReference>
<dbReference type="Proteomes" id="UP000275356">
    <property type="component" value="Unassembled WGS sequence"/>
</dbReference>
<dbReference type="OrthoDB" id="4829763at2"/>
<sequence length="90" mass="8755">MTLLDDVLDQARRGATPTRTALALGVPRGLVDAALDHWRRVGVVSAGGACSGCAASRPSGGSSGSSAGTTAAVGTVTVRSPACRGCPFGG</sequence>
<keyword evidence="2" id="KW-1185">Reference proteome</keyword>
<organism evidence="1 2">
    <name type="scientific">Salana multivorans</name>
    <dbReference type="NCBI Taxonomy" id="120377"/>
    <lineage>
        <taxon>Bacteria</taxon>
        <taxon>Bacillati</taxon>
        <taxon>Actinomycetota</taxon>
        <taxon>Actinomycetes</taxon>
        <taxon>Micrococcales</taxon>
        <taxon>Beutenbergiaceae</taxon>
        <taxon>Salana</taxon>
    </lineage>
</organism>